<protein>
    <submittedName>
        <fullName evidence="1">Uncharacterized protein</fullName>
    </submittedName>
</protein>
<reference evidence="1" key="1">
    <citation type="journal article" date="2014" name="Front. Microbiol.">
        <title>High frequency of phylogenetically diverse reductive dehalogenase-homologous genes in deep subseafloor sedimentary metagenomes.</title>
        <authorList>
            <person name="Kawai M."/>
            <person name="Futagami T."/>
            <person name="Toyoda A."/>
            <person name="Takaki Y."/>
            <person name="Nishi S."/>
            <person name="Hori S."/>
            <person name="Arai W."/>
            <person name="Tsubouchi T."/>
            <person name="Morono Y."/>
            <person name="Uchiyama I."/>
            <person name="Ito T."/>
            <person name="Fujiyama A."/>
            <person name="Inagaki F."/>
            <person name="Takami H."/>
        </authorList>
    </citation>
    <scope>NUCLEOTIDE SEQUENCE</scope>
    <source>
        <strain evidence="1">Expedition CK06-06</strain>
    </source>
</reference>
<organism evidence="1">
    <name type="scientific">marine sediment metagenome</name>
    <dbReference type="NCBI Taxonomy" id="412755"/>
    <lineage>
        <taxon>unclassified sequences</taxon>
        <taxon>metagenomes</taxon>
        <taxon>ecological metagenomes</taxon>
    </lineage>
</organism>
<name>X1JUG6_9ZZZZ</name>
<evidence type="ECO:0000313" key="1">
    <source>
        <dbReference type="EMBL" id="GAH97727.1"/>
    </source>
</evidence>
<gene>
    <name evidence="1" type="ORF">S06H3_04463</name>
</gene>
<comment type="caution">
    <text evidence="1">The sequence shown here is derived from an EMBL/GenBank/DDBJ whole genome shotgun (WGS) entry which is preliminary data.</text>
</comment>
<dbReference type="EMBL" id="BARV01001567">
    <property type="protein sequence ID" value="GAH97727.1"/>
    <property type="molecule type" value="Genomic_DNA"/>
</dbReference>
<dbReference type="AlphaFoldDB" id="X1JUG6"/>
<sequence length="156" mass="18207">MSDTQGSLSDMARDDVPLEDRIRSDYEAGLGYRELAKKHRLSFREISRALHGQKIDTLESKIFELKNAKTKLENEIGYMKTSLDKINTQYREYLSYKPLFEAVEAIKKEGGPKNHLIRVWFDHLRRSGVSDQDIDMFLKRKKLRRLEAELSGLRSS</sequence>
<accession>X1JUG6</accession>
<proteinExistence type="predicted"/>